<organism evidence="2 3">
    <name type="scientific">Symbiodinium natans</name>
    <dbReference type="NCBI Taxonomy" id="878477"/>
    <lineage>
        <taxon>Eukaryota</taxon>
        <taxon>Sar</taxon>
        <taxon>Alveolata</taxon>
        <taxon>Dinophyceae</taxon>
        <taxon>Suessiales</taxon>
        <taxon>Symbiodiniaceae</taxon>
        <taxon>Symbiodinium</taxon>
    </lineage>
</organism>
<sequence>MSIREQLLLVFCLSSILVWVIPLPLRMRTPEVVDWEAAELILSSGNMSSGSVLNIQPDEEDIVWLRAADLLREHSPAAYRIWVGLDPWPTPCKASLRGSCGGPSVHLRAGVGQLVWEFGLLLLLAASLATPRVKPIACCPPPPFVPLPAPPSSAKRAPPAHSPPAHAPPLPPPSSQEASPVPPAGAPPRVLILRPGPLQHLPRQQPQLLHSTRSQPHAQIPQGC</sequence>
<protein>
    <submittedName>
        <fullName evidence="2">Uncharacterized protein</fullName>
    </submittedName>
</protein>
<gene>
    <name evidence="2" type="ORF">SNAT2548_LOCUS3130</name>
</gene>
<keyword evidence="3" id="KW-1185">Reference proteome</keyword>
<name>A0A812I6F1_9DINO</name>
<reference evidence="2" key="1">
    <citation type="submission" date="2021-02" db="EMBL/GenBank/DDBJ databases">
        <authorList>
            <person name="Dougan E. K."/>
            <person name="Rhodes N."/>
            <person name="Thang M."/>
            <person name="Chan C."/>
        </authorList>
    </citation>
    <scope>NUCLEOTIDE SEQUENCE</scope>
</reference>
<feature type="compositionally biased region" description="Low complexity" evidence="1">
    <location>
        <begin position="193"/>
        <end position="210"/>
    </location>
</feature>
<evidence type="ECO:0000313" key="3">
    <source>
        <dbReference type="Proteomes" id="UP000604046"/>
    </source>
</evidence>
<proteinExistence type="predicted"/>
<dbReference type="EMBL" id="CAJNDS010000191">
    <property type="protein sequence ID" value="CAE7024867.1"/>
    <property type="molecule type" value="Genomic_DNA"/>
</dbReference>
<feature type="compositionally biased region" description="Pro residues" evidence="1">
    <location>
        <begin position="160"/>
        <end position="186"/>
    </location>
</feature>
<accession>A0A812I6F1</accession>
<dbReference type="OrthoDB" id="416964at2759"/>
<comment type="caution">
    <text evidence="2">The sequence shown here is derived from an EMBL/GenBank/DDBJ whole genome shotgun (WGS) entry which is preliminary data.</text>
</comment>
<dbReference type="AlphaFoldDB" id="A0A812I6F1"/>
<dbReference type="Proteomes" id="UP000604046">
    <property type="component" value="Unassembled WGS sequence"/>
</dbReference>
<evidence type="ECO:0000256" key="1">
    <source>
        <dbReference type="SAM" id="MobiDB-lite"/>
    </source>
</evidence>
<feature type="region of interest" description="Disordered" evidence="1">
    <location>
        <begin position="149"/>
        <end position="224"/>
    </location>
</feature>
<evidence type="ECO:0000313" key="2">
    <source>
        <dbReference type="EMBL" id="CAE7024867.1"/>
    </source>
</evidence>